<accession>A0ABY5ZYN2</accession>
<evidence type="ECO:0000313" key="1">
    <source>
        <dbReference type="EMBL" id="UXC17840.1"/>
    </source>
</evidence>
<proteinExistence type="predicted"/>
<evidence type="ECO:0000313" key="2">
    <source>
        <dbReference type="Proteomes" id="UP001058290"/>
    </source>
</evidence>
<name>A0ABY5ZYN2_9BURK</name>
<keyword evidence="2" id="KW-1185">Reference proteome</keyword>
<protein>
    <submittedName>
        <fullName evidence="1">Uncharacterized protein</fullName>
    </submittedName>
</protein>
<sequence length="56" mass="6113">MAAVIAGLLWIVSGGASVGWLLCLHCTDLGAQHFGDLSQSNRWQSLIHVFLLKIKH</sequence>
<dbReference type="Proteomes" id="UP001058290">
    <property type="component" value="Chromosome"/>
</dbReference>
<dbReference type="RefSeq" id="WP_182344890.1">
    <property type="nucleotide sequence ID" value="NZ_CP104377.1"/>
</dbReference>
<dbReference type="EMBL" id="CP104377">
    <property type="protein sequence ID" value="UXC17840.1"/>
    <property type="molecule type" value="Genomic_DNA"/>
</dbReference>
<gene>
    <name evidence="1" type="ORF">N4T19_19425</name>
</gene>
<organism evidence="1 2">
    <name type="scientific">Comamonas squillarum</name>
    <dbReference type="NCBI Taxonomy" id="2977320"/>
    <lineage>
        <taxon>Bacteria</taxon>
        <taxon>Pseudomonadati</taxon>
        <taxon>Pseudomonadota</taxon>
        <taxon>Betaproteobacteria</taxon>
        <taxon>Burkholderiales</taxon>
        <taxon>Comamonadaceae</taxon>
        <taxon>Comamonas</taxon>
    </lineage>
</organism>
<reference evidence="1" key="1">
    <citation type="submission" date="2022-09" db="EMBL/GenBank/DDBJ databases">
        <title>Bacterial diversity in gut of crayfish and pufferfish.</title>
        <authorList>
            <person name="Huang Y."/>
        </authorList>
    </citation>
    <scope>NUCLEOTIDE SEQUENCE</scope>
    <source>
        <strain evidence="1">PR12</strain>
    </source>
</reference>